<evidence type="ECO:0000259" key="2">
    <source>
        <dbReference type="SMART" id="SM00062"/>
    </source>
</evidence>
<proteinExistence type="predicted"/>
<evidence type="ECO:0000256" key="1">
    <source>
        <dbReference type="ARBA" id="ARBA00022729"/>
    </source>
</evidence>
<dbReference type="RefSeq" id="WP_046824334.1">
    <property type="nucleotide sequence ID" value="NZ_JBCLWQ010000002.1"/>
</dbReference>
<reference evidence="3 4" key="1">
    <citation type="submission" date="2015-04" db="EMBL/GenBank/DDBJ databases">
        <title>Microcin producing Clostridium sp. JC272T.</title>
        <authorList>
            <person name="Jyothsna T."/>
            <person name="Sasikala C."/>
            <person name="Ramana C."/>
        </authorList>
    </citation>
    <scope>NUCLEOTIDE SEQUENCE [LARGE SCALE GENOMIC DNA]</scope>
    <source>
        <strain evidence="3 4">JC272</strain>
    </source>
</reference>
<dbReference type="InterPro" id="IPR001638">
    <property type="entry name" value="Solute-binding_3/MltF_N"/>
</dbReference>
<protein>
    <submittedName>
        <fullName evidence="3">Amino acid ABC transporter substrate-binding protein</fullName>
    </submittedName>
</protein>
<dbReference type="OrthoDB" id="9775197at2"/>
<gene>
    <name evidence="3" type="ORF">VN21_17135</name>
</gene>
<feature type="domain" description="Solute-binding protein family 3/N-terminal" evidence="2">
    <location>
        <begin position="38"/>
        <end position="263"/>
    </location>
</feature>
<comment type="caution">
    <text evidence="3">The sequence shown here is derived from an EMBL/GenBank/DDBJ whole genome shotgun (WGS) entry which is preliminary data.</text>
</comment>
<dbReference type="Proteomes" id="UP000034407">
    <property type="component" value="Unassembled WGS sequence"/>
</dbReference>
<dbReference type="CDD" id="cd00996">
    <property type="entry name" value="PBP2_AatB_like"/>
    <property type="match status" value="1"/>
</dbReference>
<keyword evidence="4" id="KW-1185">Reference proteome</keyword>
<sequence length="263" mass="29955">MKNIIKVSGLFLLVFLAILSLTGCSKSNKNAQKHNENEVIVGYDNTFVPMGFLNDKGIPSGFDIDLAKEVFSRLNMNVKFQNIDWSMKDVELNSGNIDVLWNGYTLTDERRNKVDYSNPYLSNNQVIVTIKNSAIKSKADLKNKVVATQQGSSGLDILEKDNRLVNTFKNKAPILYDTFDNAFRDLESKRIDAVVVDEVLAKYYIANSKNDNFKISNDILGKEVFVVGFKKGNIKLRDKVNNVLDEIKQDKTFDKVYKKWFNQ</sequence>
<name>A0A0M3DCQ1_9FIRM</name>
<accession>A0A0M3DCQ1</accession>
<dbReference type="Gene3D" id="3.40.190.10">
    <property type="entry name" value="Periplasmic binding protein-like II"/>
    <property type="match status" value="2"/>
</dbReference>
<dbReference type="SUPFAM" id="SSF53850">
    <property type="entry name" value="Periplasmic binding protein-like II"/>
    <property type="match status" value="1"/>
</dbReference>
<evidence type="ECO:0000313" key="4">
    <source>
        <dbReference type="Proteomes" id="UP000034407"/>
    </source>
</evidence>
<keyword evidence="1" id="KW-0732">Signal</keyword>
<dbReference type="PANTHER" id="PTHR35936:SF34">
    <property type="entry name" value="ABC TRANSPORTER EXTRACELLULAR-BINDING PROTEIN YCKB-RELATED"/>
    <property type="match status" value="1"/>
</dbReference>
<organism evidence="3 4">
    <name type="scientific">Paraclostridium benzoelyticum</name>
    <dbReference type="NCBI Taxonomy" id="1629550"/>
    <lineage>
        <taxon>Bacteria</taxon>
        <taxon>Bacillati</taxon>
        <taxon>Bacillota</taxon>
        <taxon>Clostridia</taxon>
        <taxon>Peptostreptococcales</taxon>
        <taxon>Peptostreptococcaceae</taxon>
        <taxon>Paraclostridium</taxon>
    </lineage>
</organism>
<dbReference type="AlphaFoldDB" id="A0A0M3DCQ1"/>
<dbReference type="PATRIC" id="fig|1629550.3.peg.2956"/>
<dbReference type="SMART" id="SM00062">
    <property type="entry name" value="PBPb"/>
    <property type="match status" value="1"/>
</dbReference>
<dbReference type="PROSITE" id="PS51257">
    <property type="entry name" value="PROKAR_LIPOPROTEIN"/>
    <property type="match status" value="1"/>
</dbReference>
<dbReference type="Pfam" id="PF00497">
    <property type="entry name" value="SBP_bac_3"/>
    <property type="match status" value="1"/>
</dbReference>
<evidence type="ECO:0000313" key="3">
    <source>
        <dbReference type="EMBL" id="KKX99905.1"/>
    </source>
</evidence>
<dbReference type="PANTHER" id="PTHR35936">
    <property type="entry name" value="MEMBRANE-BOUND LYTIC MUREIN TRANSGLYCOSYLASE F"/>
    <property type="match status" value="1"/>
</dbReference>
<dbReference type="EMBL" id="LBBT01000357">
    <property type="protein sequence ID" value="KKX99905.1"/>
    <property type="molecule type" value="Genomic_DNA"/>
</dbReference>